<keyword evidence="1" id="KW-0472">Membrane</keyword>
<dbReference type="RefSeq" id="WP_202200564.1">
    <property type="nucleotide sequence ID" value="NZ_BAAATO010000002.1"/>
</dbReference>
<keyword evidence="1" id="KW-0812">Transmembrane</keyword>
<gene>
    <name evidence="2" type="ORF">Sspor_44200</name>
</gene>
<name>A0ABQ3TEQ1_9ACTN</name>
<evidence type="ECO:0000313" key="2">
    <source>
        <dbReference type="EMBL" id="GHI78859.1"/>
    </source>
</evidence>
<proteinExistence type="predicted"/>
<dbReference type="EMBL" id="BNED01000005">
    <property type="protein sequence ID" value="GHI78859.1"/>
    <property type="molecule type" value="Genomic_DNA"/>
</dbReference>
<feature type="transmembrane region" description="Helical" evidence="1">
    <location>
        <begin position="31"/>
        <end position="48"/>
    </location>
</feature>
<organism evidence="2 3">
    <name type="scientific">Streptomyces spororaveus</name>
    <dbReference type="NCBI Taxonomy" id="284039"/>
    <lineage>
        <taxon>Bacteria</taxon>
        <taxon>Bacillati</taxon>
        <taxon>Actinomycetota</taxon>
        <taxon>Actinomycetes</taxon>
        <taxon>Kitasatosporales</taxon>
        <taxon>Streptomycetaceae</taxon>
        <taxon>Streptomyces</taxon>
    </lineage>
</organism>
<keyword evidence="1" id="KW-1133">Transmembrane helix</keyword>
<sequence length="80" mass="8188">MNHCQRTVFSPCGDPLGLTGPRYPTGPMPDARLWLIVVIVLVLTNSSAGGQTLSLCADALAVLGAAATGLGRVRPEPASS</sequence>
<comment type="caution">
    <text evidence="2">The sequence shown here is derived from an EMBL/GenBank/DDBJ whole genome shotgun (WGS) entry which is preliminary data.</text>
</comment>
<dbReference type="Proteomes" id="UP000608522">
    <property type="component" value="Unassembled WGS sequence"/>
</dbReference>
<reference evidence="3" key="1">
    <citation type="submission" date="2023-07" db="EMBL/GenBank/DDBJ databases">
        <title>Whole genome shotgun sequence of Streptomyces spororaveus NBRC 15456.</title>
        <authorList>
            <person name="Komaki H."/>
            <person name="Tamura T."/>
        </authorList>
    </citation>
    <scope>NUCLEOTIDE SEQUENCE [LARGE SCALE GENOMIC DNA]</scope>
    <source>
        <strain evidence="3">NBRC 15456</strain>
    </source>
</reference>
<protein>
    <submittedName>
        <fullName evidence="2">Uncharacterized protein</fullName>
    </submittedName>
</protein>
<evidence type="ECO:0000256" key="1">
    <source>
        <dbReference type="SAM" id="Phobius"/>
    </source>
</evidence>
<accession>A0ABQ3TEQ1</accession>
<keyword evidence="3" id="KW-1185">Reference proteome</keyword>
<evidence type="ECO:0000313" key="3">
    <source>
        <dbReference type="Proteomes" id="UP000608522"/>
    </source>
</evidence>